<evidence type="ECO:0000313" key="1">
    <source>
        <dbReference type="EMBL" id="EAY28444.1"/>
    </source>
</evidence>
<dbReference type="EMBL" id="AAWS01000016">
    <property type="protein sequence ID" value="EAY28444.1"/>
    <property type="molecule type" value="Genomic_DNA"/>
</dbReference>
<name>A1ZMR4_MICM2</name>
<comment type="caution">
    <text evidence="1">The sequence shown here is derived from an EMBL/GenBank/DDBJ whole genome shotgun (WGS) entry which is preliminary data.</text>
</comment>
<reference evidence="1 2" key="1">
    <citation type="submission" date="2007-01" db="EMBL/GenBank/DDBJ databases">
        <authorList>
            <person name="Haygood M."/>
            <person name="Podell S."/>
            <person name="Anderson C."/>
            <person name="Hopkinson B."/>
            <person name="Roe K."/>
            <person name="Barbeau K."/>
            <person name="Gaasterland T."/>
            <person name="Ferriera S."/>
            <person name="Johnson J."/>
            <person name="Kravitz S."/>
            <person name="Beeson K."/>
            <person name="Sutton G."/>
            <person name="Rogers Y.-H."/>
            <person name="Friedman R."/>
            <person name="Frazier M."/>
            <person name="Venter J.C."/>
        </authorList>
    </citation>
    <scope>NUCLEOTIDE SEQUENCE [LARGE SCALE GENOMIC DNA]</scope>
    <source>
        <strain evidence="1 2">ATCC 23134</strain>
    </source>
</reference>
<dbReference type="AlphaFoldDB" id="A1ZMR4"/>
<gene>
    <name evidence="1" type="ORF">M23134_04007</name>
</gene>
<protein>
    <submittedName>
        <fullName evidence="1">Uncharacterized protein</fullName>
    </submittedName>
</protein>
<sequence>MVNIYIIKKNKNYKKRLPNYFSTSFNANSSGNVCLPTYNKKPGNKFTRCRMHAQKL</sequence>
<accession>A1ZMR4</accession>
<organism evidence="1 2">
    <name type="scientific">Microscilla marina ATCC 23134</name>
    <dbReference type="NCBI Taxonomy" id="313606"/>
    <lineage>
        <taxon>Bacteria</taxon>
        <taxon>Pseudomonadati</taxon>
        <taxon>Bacteroidota</taxon>
        <taxon>Cytophagia</taxon>
        <taxon>Cytophagales</taxon>
        <taxon>Microscillaceae</taxon>
        <taxon>Microscilla</taxon>
    </lineage>
</organism>
<dbReference type="Proteomes" id="UP000004095">
    <property type="component" value="Unassembled WGS sequence"/>
</dbReference>
<keyword evidence="2" id="KW-1185">Reference proteome</keyword>
<evidence type="ECO:0000313" key="2">
    <source>
        <dbReference type="Proteomes" id="UP000004095"/>
    </source>
</evidence>
<proteinExistence type="predicted"/>